<evidence type="ECO:0000259" key="1">
    <source>
        <dbReference type="Pfam" id="PF13274"/>
    </source>
</evidence>
<dbReference type="EMBL" id="CP019655">
    <property type="protein sequence ID" value="AVF26356.1"/>
    <property type="molecule type" value="Genomic_DNA"/>
</dbReference>
<dbReference type="AlphaFoldDB" id="A0A2L1U0A4"/>
<reference evidence="3" key="1">
    <citation type="submission" date="2017-02" db="EMBL/GenBank/DDBJ databases">
        <title>Delineation of Paenibacillus larvae strains originating from foulbrood outbreaks.</title>
        <authorList>
            <person name="Beims H."/>
            <person name="Bunk B."/>
            <person name="Sproeer C."/>
            <person name="Mohr K.I."/>
            <person name="Pradella S."/>
            <person name="Guenther G."/>
            <person name="Rohde M."/>
            <person name="von der Ohe W."/>
            <person name="Steinert M."/>
        </authorList>
    </citation>
    <scope>NUCLEOTIDE SEQUENCE [LARGE SCALE GENOMIC DNA]</scope>
    <source>
        <strain evidence="3">Eric_III</strain>
    </source>
</reference>
<dbReference type="Proteomes" id="UP000239833">
    <property type="component" value="Chromosome"/>
</dbReference>
<dbReference type="GeneID" id="64218908"/>
<protein>
    <submittedName>
        <fullName evidence="2">Putative prophage protein</fullName>
    </submittedName>
</protein>
<dbReference type="RefSeq" id="WP_077995197.1">
    <property type="nucleotide sequence ID" value="NZ_CP019655.1"/>
</dbReference>
<proteinExistence type="predicted"/>
<dbReference type="InterPro" id="IPR025272">
    <property type="entry name" value="SocA_Panacea"/>
</dbReference>
<gene>
    <name evidence="2" type="ORF">ERICIII_02195</name>
</gene>
<organism evidence="2 3">
    <name type="scientific">Paenibacillus larvae subsp. larvae</name>
    <dbReference type="NCBI Taxonomy" id="147375"/>
    <lineage>
        <taxon>Bacteria</taxon>
        <taxon>Bacillati</taxon>
        <taxon>Bacillota</taxon>
        <taxon>Bacilli</taxon>
        <taxon>Bacillales</taxon>
        <taxon>Paenibacillaceae</taxon>
        <taxon>Paenibacillus</taxon>
    </lineage>
</organism>
<evidence type="ECO:0000313" key="3">
    <source>
        <dbReference type="Proteomes" id="UP000239833"/>
    </source>
</evidence>
<sequence length="156" mass="18411">MVTVHEVAKYFIKCANSRSEHLCHLKLQKLCYYAQAWQLAFFGEPMFDEEFEAWVHGPVNYKIYLDYKKFGWGPIKEDTKGFQEDSIFDDSQLHVLDQVWKKYGCLDVKVLEALTHSEDPWKKARMLRENDPYSPAIIEKDDMMSFYRGKLKGAVK</sequence>
<accession>A0A2L1U0A4</accession>
<dbReference type="STRING" id="147375.BXP28_07365"/>
<dbReference type="Pfam" id="PF13274">
    <property type="entry name" value="SocA_Panacea"/>
    <property type="match status" value="1"/>
</dbReference>
<evidence type="ECO:0000313" key="2">
    <source>
        <dbReference type="EMBL" id="AVF26356.1"/>
    </source>
</evidence>
<feature type="domain" description="Antitoxin SocA-like Panacea" evidence="1">
    <location>
        <begin position="27"/>
        <end position="122"/>
    </location>
</feature>
<name>A0A2L1U0A4_9BACL</name>